<accession>A0A8B9Q6S7</accession>
<evidence type="ECO:0000313" key="2">
    <source>
        <dbReference type="Proteomes" id="UP000694424"/>
    </source>
</evidence>
<organism evidence="1 2">
    <name type="scientific">Apteryx owenii</name>
    <name type="common">Little spotted kiwi</name>
    <dbReference type="NCBI Taxonomy" id="8824"/>
    <lineage>
        <taxon>Eukaryota</taxon>
        <taxon>Metazoa</taxon>
        <taxon>Chordata</taxon>
        <taxon>Craniata</taxon>
        <taxon>Vertebrata</taxon>
        <taxon>Euteleostomi</taxon>
        <taxon>Archelosauria</taxon>
        <taxon>Archosauria</taxon>
        <taxon>Dinosauria</taxon>
        <taxon>Saurischia</taxon>
        <taxon>Theropoda</taxon>
        <taxon>Coelurosauria</taxon>
        <taxon>Aves</taxon>
        <taxon>Palaeognathae</taxon>
        <taxon>Apterygiformes</taxon>
        <taxon>Apterygidae</taxon>
        <taxon>Apteryx</taxon>
    </lineage>
</organism>
<dbReference type="Ensembl" id="ENSAOWT00000022826.1">
    <property type="protein sequence ID" value="ENSAOWP00000020142.1"/>
    <property type="gene ID" value="ENSAOWG00000013626.1"/>
</dbReference>
<reference evidence="1" key="2">
    <citation type="submission" date="2025-09" db="UniProtKB">
        <authorList>
            <consortium name="Ensembl"/>
        </authorList>
    </citation>
    <scope>IDENTIFICATION</scope>
</reference>
<evidence type="ECO:0000313" key="1">
    <source>
        <dbReference type="Ensembl" id="ENSAOWP00000020142.1"/>
    </source>
</evidence>
<sequence>ATRSSERGEEGLVVRGRSRGYRRLLPGGRSVWGEGAWLGLQAVPVSPGSLADGESRIPSLPLLISVSLAPERQRHLFYPFPPPLSTVLFILPIEEVFDDEGKDVTPRPLFQPDPSSVAPKQGKLFAPSDYSGVTGSGFLSSFSMQQTSGVNISLVGPFSRSYGSSTISKSYASTTESIADDIVEPGSRRDTNVSITDVQVRREEIKEQLTKEDLDRRVDIYLTETETIWIFDMPSVMVSVESEDAGKVQERNRIYVDICKNRLGNERFVERMMQTLNGAPKSKEVQCDKIITEDKGKLSKYYIEMDI</sequence>
<protein>
    <submittedName>
        <fullName evidence="1">Uncharacterized protein</fullName>
    </submittedName>
</protein>
<name>A0A8B9Q6S7_APTOW</name>
<dbReference type="AlphaFoldDB" id="A0A8B9Q6S7"/>
<proteinExistence type="predicted"/>
<keyword evidence="2" id="KW-1185">Reference proteome</keyword>
<dbReference type="Proteomes" id="UP000694424">
    <property type="component" value="Unplaced"/>
</dbReference>
<reference evidence="1" key="1">
    <citation type="submission" date="2025-08" db="UniProtKB">
        <authorList>
            <consortium name="Ensembl"/>
        </authorList>
    </citation>
    <scope>IDENTIFICATION</scope>
</reference>